<evidence type="ECO:0000256" key="5">
    <source>
        <dbReference type="ARBA" id="ARBA00048542"/>
    </source>
</evidence>
<keyword evidence="3 6" id="KW-0560">Oxidoreductase</keyword>
<dbReference type="RefSeq" id="WP_380063237.1">
    <property type="nucleotide sequence ID" value="NZ_JBHSEI010000015.1"/>
</dbReference>
<proteinExistence type="inferred from homology"/>
<dbReference type="EMBL" id="JBHSEI010000015">
    <property type="protein sequence ID" value="MFC4640255.1"/>
    <property type="molecule type" value="Genomic_DNA"/>
</dbReference>
<evidence type="ECO:0000259" key="7">
    <source>
        <dbReference type="Pfam" id="PF02525"/>
    </source>
</evidence>
<evidence type="ECO:0000313" key="8">
    <source>
        <dbReference type="EMBL" id="MFC4640255.1"/>
    </source>
</evidence>
<comment type="function">
    <text evidence="6">Also exhibits azoreductase activity. Catalyzes the reductive cleavage of the azo bond in aromatic azo compounds to the corresponding amines.</text>
</comment>
<feature type="binding site" evidence="6">
    <location>
        <begin position="143"/>
        <end position="146"/>
    </location>
    <ligand>
        <name>FMN</name>
        <dbReference type="ChEBI" id="CHEBI:58210"/>
    </ligand>
</feature>
<dbReference type="Gene3D" id="3.40.50.360">
    <property type="match status" value="1"/>
</dbReference>
<comment type="catalytic activity">
    <reaction evidence="6">
        <text>2 a quinone + NADH + H(+) = 2 a 1,4-benzosemiquinone + NAD(+)</text>
        <dbReference type="Rhea" id="RHEA:65952"/>
        <dbReference type="ChEBI" id="CHEBI:15378"/>
        <dbReference type="ChEBI" id="CHEBI:57540"/>
        <dbReference type="ChEBI" id="CHEBI:57945"/>
        <dbReference type="ChEBI" id="CHEBI:132124"/>
        <dbReference type="ChEBI" id="CHEBI:134225"/>
    </reaction>
</comment>
<name>A0ABV9IEY8_9DEIO</name>
<dbReference type="InterPro" id="IPR023048">
    <property type="entry name" value="NADH:quinone_OxRdtase_FMN_depd"/>
</dbReference>
<organism evidence="8 9">
    <name type="scientific">Deinococcus hohokamensis</name>
    <dbReference type="NCBI Taxonomy" id="309883"/>
    <lineage>
        <taxon>Bacteria</taxon>
        <taxon>Thermotogati</taxon>
        <taxon>Deinococcota</taxon>
        <taxon>Deinococci</taxon>
        <taxon>Deinococcales</taxon>
        <taxon>Deinococcaceae</taxon>
        <taxon>Deinococcus</taxon>
    </lineage>
</organism>
<dbReference type="HAMAP" id="MF_01216">
    <property type="entry name" value="Azoreductase_type1"/>
    <property type="match status" value="1"/>
</dbReference>
<sequence length="227" mass="24805">MTQLLYVRANPKGLAQSTSLRLGQHFVGAYQAERPGTQLACLDLYEDDIPLLDADVMTAWGKLAQETQLSAPEAHKVPRLGELVDQFLASDVLVYAMPMWNFRYPPMVKAYMDAVAVAGKTFQYTAQGPVGLTSGKQAVVLESRGGYWTGEDARPFEHSVSHLKVFLNFLGVTDIHTVFAEGLNVDPARSYEILAEAQARAGRLARVLAAGPAPSPDQQHPEQLHGD</sequence>
<protein>
    <recommendedName>
        <fullName evidence="6">FMN dependent NADH:quinone oxidoreductase</fullName>
        <ecNumber evidence="6">1.6.5.-</ecNumber>
    </recommendedName>
    <alternativeName>
        <fullName evidence="6">Azo-dye reductase</fullName>
    </alternativeName>
    <alternativeName>
        <fullName evidence="6">FMN-dependent NADH-azo compound oxidoreductase</fullName>
    </alternativeName>
    <alternativeName>
        <fullName evidence="6">FMN-dependent NADH-azoreductase</fullName>
        <ecNumber evidence="6">1.7.1.17</ecNumber>
    </alternativeName>
</protein>
<feature type="domain" description="Flavodoxin-like fold" evidence="7">
    <location>
        <begin position="3"/>
        <end position="201"/>
    </location>
</feature>
<evidence type="ECO:0000256" key="2">
    <source>
        <dbReference type="ARBA" id="ARBA00022643"/>
    </source>
</evidence>
<evidence type="ECO:0000256" key="4">
    <source>
        <dbReference type="ARBA" id="ARBA00023027"/>
    </source>
</evidence>
<gene>
    <name evidence="6" type="primary">azoR</name>
    <name evidence="8" type="ORF">ACFO0D_18145</name>
</gene>
<comment type="function">
    <text evidence="6">Quinone reductase that provides resistance to thiol-specific stress caused by electrophilic quinones.</text>
</comment>
<feature type="binding site" evidence="6">
    <location>
        <begin position="17"/>
        <end position="19"/>
    </location>
    <ligand>
        <name>FMN</name>
        <dbReference type="ChEBI" id="CHEBI:58210"/>
    </ligand>
</feature>
<dbReference type="Pfam" id="PF02525">
    <property type="entry name" value="Flavodoxin_2"/>
    <property type="match status" value="1"/>
</dbReference>
<feature type="binding site" evidence="6">
    <location>
        <begin position="99"/>
        <end position="102"/>
    </location>
    <ligand>
        <name>FMN</name>
        <dbReference type="ChEBI" id="CHEBI:58210"/>
    </ligand>
</feature>
<evidence type="ECO:0000256" key="3">
    <source>
        <dbReference type="ARBA" id="ARBA00023002"/>
    </source>
</evidence>
<dbReference type="Proteomes" id="UP001595952">
    <property type="component" value="Unassembled WGS sequence"/>
</dbReference>
<reference evidence="9" key="1">
    <citation type="journal article" date="2019" name="Int. J. Syst. Evol. Microbiol.">
        <title>The Global Catalogue of Microorganisms (GCM) 10K type strain sequencing project: providing services to taxonomists for standard genome sequencing and annotation.</title>
        <authorList>
            <consortium name="The Broad Institute Genomics Platform"/>
            <consortium name="The Broad Institute Genome Sequencing Center for Infectious Disease"/>
            <person name="Wu L."/>
            <person name="Ma J."/>
        </authorList>
    </citation>
    <scope>NUCLEOTIDE SEQUENCE [LARGE SCALE GENOMIC DNA]</scope>
    <source>
        <strain evidence="9">CCUG 55995</strain>
    </source>
</reference>
<dbReference type="InterPro" id="IPR003680">
    <property type="entry name" value="Flavodoxin_fold"/>
</dbReference>
<comment type="catalytic activity">
    <reaction evidence="5">
        <text>N,N-dimethyl-1,4-phenylenediamine + anthranilate + 2 NAD(+) = 2-(4-dimethylaminophenyl)diazenylbenzoate + 2 NADH + 2 H(+)</text>
        <dbReference type="Rhea" id="RHEA:55872"/>
        <dbReference type="ChEBI" id="CHEBI:15378"/>
        <dbReference type="ChEBI" id="CHEBI:15783"/>
        <dbReference type="ChEBI" id="CHEBI:16567"/>
        <dbReference type="ChEBI" id="CHEBI:57540"/>
        <dbReference type="ChEBI" id="CHEBI:57945"/>
        <dbReference type="ChEBI" id="CHEBI:71579"/>
        <dbReference type="EC" id="1.7.1.17"/>
    </reaction>
    <physiologicalReaction direction="right-to-left" evidence="5">
        <dbReference type="Rhea" id="RHEA:55874"/>
    </physiologicalReaction>
</comment>
<keyword evidence="4 6" id="KW-0520">NAD</keyword>
<keyword evidence="1 6" id="KW-0285">Flavoprotein</keyword>
<keyword evidence="2 6" id="KW-0288">FMN</keyword>
<evidence type="ECO:0000256" key="6">
    <source>
        <dbReference type="HAMAP-Rule" id="MF_01216"/>
    </source>
</evidence>
<dbReference type="InterPro" id="IPR050104">
    <property type="entry name" value="FMN-dep_NADH:Q_OxRdtase_AzoR1"/>
</dbReference>
<comment type="caution">
    <text evidence="6">Lacks conserved residue(s) required for the propagation of feature annotation.</text>
</comment>
<keyword evidence="9" id="KW-1185">Reference proteome</keyword>
<dbReference type="SUPFAM" id="SSF52218">
    <property type="entry name" value="Flavoproteins"/>
    <property type="match status" value="1"/>
</dbReference>
<evidence type="ECO:0000256" key="1">
    <source>
        <dbReference type="ARBA" id="ARBA00022630"/>
    </source>
</evidence>
<accession>A0ABV9IEY8</accession>
<evidence type="ECO:0000313" key="9">
    <source>
        <dbReference type="Proteomes" id="UP001595952"/>
    </source>
</evidence>
<dbReference type="EC" id="1.6.5.-" evidence="6"/>
<dbReference type="EC" id="1.7.1.17" evidence="6"/>
<comment type="caution">
    <text evidence="8">The sequence shown here is derived from an EMBL/GenBank/DDBJ whole genome shotgun (WGS) entry which is preliminary data.</text>
</comment>
<comment type="similarity">
    <text evidence="6">Belongs to the azoreductase type 1 family.</text>
</comment>
<dbReference type="PANTHER" id="PTHR43741">
    <property type="entry name" value="FMN-DEPENDENT NADH-AZOREDUCTASE 1"/>
    <property type="match status" value="1"/>
</dbReference>
<dbReference type="PANTHER" id="PTHR43741:SF7">
    <property type="entry name" value="FMN-DEPENDENT NADH:QUINONE OXIDOREDUCTASE"/>
    <property type="match status" value="1"/>
</dbReference>
<comment type="subunit">
    <text evidence="6">Homodimer.</text>
</comment>
<dbReference type="InterPro" id="IPR029039">
    <property type="entry name" value="Flavoprotein-like_sf"/>
</dbReference>
<comment type="cofactor">
    <cofactor evidence="6">
        <name>FMN</name>
        <dbReference type="ChEBI" id="CHEBI:58210"/>
    </cofactor>
    <text evidence="6">Binds 1 FMN per subunit.</text>
</comment>